<reference evidence="1 2" key="1">
    <citation type="submission" date="2015-11" db="EMBL/GenBank/DDBJ databases">
        <title>Expanding the genomic diversity of Burkholderia species for the development of highly accurate diagnostics.</title>
        <authorList>
            <person name="Sahl J."/>
            <person name="Keim P."/>
            <person name="Wagner D."/>
        </authorList>
    </citation>
    <scope>NUCLEOTIDE SEQUENCE [LARGE SCALE GENOMIC DNA]</scope>
    <source>
        <strain evidence="1 2">TSV85</strain>
    </source>
</reference>
<accession>A0A103DVM9</accession>
<dbReference type="AlphaFoldDB" id="A0A103DVM9"/>
<dbReference type="Proteomes" id="UP000062788">
    <property type="component" value="Unassembled WGS sequence"/>
</dbReference>
<evidence type="ECO:0000313" key="2">
    <source>
        <dbReference type="Proteomes" id="UP000062788"/>
    </source>
</evidence>
<comment type="caution">
    <text evidence="1">The sequence shown here is derived from an EMBL/GenBank/DDBJ whole genome shotgun (WGS) entry which is preliminary data.</text>
</comment>
<gene>
    <name evidence="1" type="ORF">WS67_22960</name>
</gene>
<proteinExistence type="predicted"/>
<sequence length="59" mass="6561">MIAACAADEFECLEALFDAIRLRVDKGSYAHSLAQLGQWEASRYSTNMRDLAKSEGHNV</sequence>
<organism evidence="1 2">
    <name type="scientific">Burkholderia singularis</name>
    <dbReference type="NCBI Taxonomy" id="1503053"/>
    <lineage>
        <taxon>Bacteria</taxon>
        <taxon>Pseudomonadati</taxon>
        <taxon>Pseudomonadota</taxon>
        <taxon>Betaproteobacteria</taxon>
        <taxon>Burkholderiales</taxon>
        <taxon>Burkholderiaceae</taxon>
        <taxon>Burkholderia</taxon>
        <taxon>pseudomallei group</taxon>
    </lineage>
</organism>
<evidence type="ECO:0000313" key="1">
    <source>
        <dbReference type="EMBL" id="KVE23540.1"/>
    </source>
</evidence>
<keyword evidence="2" id="KW-1185">Reference proteome</keyword>
<name>A0A103DVM9_9BURK</name>
<protein>
    <submittedName>
        <fullName evidence="1">Uncharacterized protein</fullName>
    </submittedName>
</protein>
<dbReference type="EMBL" id="LOWA01000057">
    <property type="protein sequence ID" value="KVE23540.1"/>
    <property type="molecule type" value="Genomic_DNA"/>
</dbReference>